<dbReference type="GO" id="GO:0005829">
    <property type="term" value="C:cytosol"/>
    <property type="evidence" value="ECO:0007669"/>
    <property type="project" value="TreeGrafter"/>
</dbReference>
<dbReference type="PANTHER" id="PTHR43364">
    <property type="entry name" value="NADH-SPECIFIC METHYLGLYOXAL REDUCTASE-RELATED"/>
    <property type="match status" value="1"/>
</dbReference>
<dbReference type="InterPro" id="IPR036812">
    <property type="entry name" value="NAD(P)_OxRdtase_dom_sf"/>
</dbReference>
<dbReference type="PANTHER" id="PTHR43364:SF18">
    <property type="entry name" value="OXIDOREDUCTASE"/>
    <property type="match status" value="1"/>
</dbReference>
<dbReference type="InterPro" id="IPR023210">
    <property type="entry name" value="NADP_OxRdtase_dom"/>
</dbReference>
<dbReference type="InterPro" id="IPR020471">
    <property type="entry name" value="AKR"/>
</dbReference>
<reference evidence="3 4" key="1">
    <citation type="submission" date="2019-03" db="EMBL/GenBank/DDBJ databases">
        <title>Genomic Encyclopedia of Type Strains, Phase III (KMG-III): the genomes of soil and plant-associated and newly described type strains.</title>
        <authorList>
            <person name="Whitman W."/>
        </authorList>
    </citation>
    <scope>NUCLEOTIDE SEQUENCE [LARGE SCALE GENOMIC DNA]</scope>
    <source>
        <strain evidence="3 4">LMG 29544</strain>
    </source>
</reference>
<evidence type="ECO:0000313" key="3">
    <source>
        <dbReference type="EMBL" id="TDY45363.1"/>
    </source>
</evidence>
<dbReference type="SUPFAM" id="SSF51430">
    <property type="entry name" value="NAD(P)-linked oxidoreductase"/>
    <property type="match status" value="1"/>
</dbReference>
<feature type="domain" description="NADP-dependent oxidoreductase" evidence="2">
    <location>
        <begin position="16"/>
        <end position="317"/>
    </location>
</feature>
<dbReference type="CDD" id="cd19091">
    <property type="entry name" value="AKR_PsAKR"/>
    <property type="match status" value="1"/>
</dbReference>
<comment type="caution">
    <text evidence="3">The sequence shown here is derived from an EMBL/GenBank/DDBJ whole genome shotgun (WGS) entry which is preliminary data.</text>
</comment>
<dbReference type="Proteomes" id="UP000295509">
    <property type="component" value="Unassembled WGS sequence"/>
</dbReference>
<sequence>MEYRQLGRSGLMVSTITLGTMTMGGKGKFAHVGNVGLDEARRQIDMCIDAGVNLIDTADVYSNGASEEIVGAALGGKRKGDVLIATKARFAMGDGPNDRGLSRYHLVRACEASLKRLNTDVIDLYQVHQWDGLTPLEETLEALDLLVRQGKVRYVGCSNYSGWHLMKALHISERDRLPRFVSQQIHYTLEAREAEYELAPIAQDQGLGILVWSPLAGGLLSGKHRRDTTPEGTRQLAGWTEPPIRDAERLWNIVDVLVEVAAELEVSGAQVALAWLLGRPAVSSVVIGGRNEQQLRDNLGAANLVLTAEQRARLDAVSLPPLIYPYWHQSWTASERLGPVDLSLIGPHLKKA</sequence>
<organism evidence="3 4">
    <name type="scientific">Paraburkholderia rhizosphaerae</name>
    <dbReference type="NCBI Taxonomy" id="480658"/>
    <lineage>
        <taxon>Bacteria</taxon>
        <taxon>Pseudomonadati</taxon>
        <taxon>Pseudomonadota</taxon>
        <taxon>Betaproteobacteria</taxon>
        <taxon>Burkholderiales</taxon>
        <taxon>Burkholderiaceae</taxon>
        <taxon>Paraburkholderia</taxon>
    </lineage>
</organism>
<dbReference type="EMBL" id="SORE01000014">
    <property type="protein sequence ID" value="TDY45363.1"/>
    <property type="molecule type" value="Genomic_DNA"/>
</dbReference>
<dbReference type="GO" id="GO:0016491">
    <property type="term" value="F:oxidoreductase activity"/>
    <property type="evidence" value="ECO:0007669"/>
    <property type="project" value="UniProtKB-KW"/>
</dbReference>
<accession>A0A4R8LLA1</accession>
<name>A0A4R8LLA1_9BURK</name>
<dbReference type="Gene3D" id="3.20.20.100">
    <property type="entry name" value="NADP-dependent oxidoreductase domain"/>
    <property type="match status" value="1"/>
</dbReference>
<dbReference type="RefSeq" id="WP_134193363.1">
    <property type="nucleotide sequence ID" value="NZ_JBHLUW010000001.1"/>
</dbReference>
<evidence type="ECO:0000256" key="1">
    <source>
        <dbReference type="ARBA" id="ARBA00023002"/>
    </source>
</evidence>
<dbReference type="FunFam" id="3.20.20.100:FF:000004">
    <property type="entry name" value="Oxidoreductase, aldo/keto reductase"/>
    <property type="match status" value="1"/>
</dbReference>
<dbReference type="OrthoDB" id="5488419at2"/>
<evidence type="ECO:0000313" key="4">
    <source>
        <dbReference type="Proteomes" id="UP000295509"/>
    </source>
</evidence>
<dbReference type="PRINTS" id="PR00069">
    <property type="entry name" value="ALDKETRDTASE"/>
</dbReference>
<protein>
    <submittedName>
        <fullName evidence="3">Aryl-alcohol dehydrogenase-like predicted oxidoreductase</fullName>
    </submittedName>
</protein>
<keyword evidence="4" id="KW-1185">Reference proteome</keyword>
<gene>
    <name evidence="3" type="ORF">BX592_11430</name>
</gene>
<dbReference type="Pfam" id="PF00248">
    <property type="entry name" value="Aldo_ket_red"/>
    <property type="match status" value="1"/>
</dbReference>
<evidence type="ECO:0000259" key="2">
    <source>
        <dbReference type="Pfam" id="PF00248"/>
    </source>
</evidence>
<dbReference type="AlphaFoldDB" id="A0A4R8LLA1"/>
<proteinExistence type="predicted"/>
<dbReference type="InterPro" id="IPR050523">
    <property type="entry name" value="AKR_Detox_Biosynth"/>
</dbReference>
<keyword evidence="1" id="KW-0560">Oxidoreductase</keyword>